<dbReference type="InterPro" id="IPR036691">
    <property type="entry name" value="Endo/exonu/phosph_ase_sf"/>
</dbReference>
<dbReference type="GO" id="GO:0003676">
    <property type="term" value="F:nucleic acid binding"/>
    <property type="evidence" value="ECO:0007669"/>
    <property type="project" value="InterPro"/>
</dbReference>
<dbReference type="GO" id="GO:0008270">
    <property type="term" value="F:zinc ion binding"/>
    <property type="evidence" value="ECO:0007669"/>
    <property type="project" value="UniProtKB-KW"/>
</dbReference>
<dbReference type="AlphaFoldDB" id="A0A9Q0FVV5"/>
<reference evidence="3" key="2">
    <citation type="journal article" date="2023" name="Plants (Basel)">
        <title>Annotation of the Turnera subulata (Passifloraceae) Draft Genome Reveals the S-Locus Evolved after the Divergence of Turneroideae from Passifloroideae in a Stepwise Manner.</title>
        <authorList>
            <person name="Henning P.M."/>
            <person name="Roalson E.H."/>
            <person name="Mir W."/>
            <person name="McCubbin A.G."/>
            <person name="Shore J.S."/>
        </authorList>
    </citation>
    <scope>NUCLEOTIDE SEQUENCE</scope>
    <source>
        <strain evidence="3">F60SS</strain>
    </source>
</reference>
<evidence type="ECO:0000313" key="3">
    <source>
        <dbReference type="EMBL" id="KAJ4837577.1"/>
    </source>
</evidence>
<dbReference type="PANTHER" id="PTHR31286:SF178">
    <property type="entry name" value="DUF4283 DOMAIN-CONTAINING PROTEIN"/>
    <property type="match status" value="1"/>
</dbReference>
<dbReference type="Proteomes" id="UP001141552">
    <property type="component" value="Unassembled WGS sequence"/>
</dbReference>
<evidence type="ECO:0000313" key="4">
    <source>
        <dbReference type="Proteomes" id="UP001141552"/>
    </source>
</evidence>
<gene>
    <name evidence="3" type="ORF">Tsubulata_037870</name>
</gene>
<dbReference type="InterPro" id="IPR001878">
    <property type="entry name" value="Znf_CCHC"/>
</dbReference>
<dbReference type="InterPro" id="IPR025836">
    <property type="entry name" value="Zn_knuckle_CX2CX4HX4C"/>
</dbReference>
<protein>
    <recommendedName>
        <fullName evidence="2">CCHC-type domain-containing protein</fullName>
    </recommendedName>
</protein>
<accession>A0A9Q0FVV5</accession>
<evidence type="ECO:0000256" key="1">
    <source>
        <dbReference type="PROSITE-ProRule" id="PRU00047"/>
    </source>
</evidence>
<dbReference type="PROSITE" id="PS50158">
    <property type="entry name" value="ZF_CCHC"/>
    <property type="match status" value="1"/>
</dbReference>
<keyword evidence="1" id="KW-0862">Zinc</keyword>
<keyword evidence="1" id="KW-0479">Metal-binding</keyword>
<organism evidence="3 4">
    <name type="scientific">Turnera subulata</name>
    <dbReference type="NCBI Taxonomy" id="218843"/>
    <lineage>
        <taxon>Eukaryota</taxon>
        <taxon>Viridiplantae</taxon>
        <taxon>Streptophyta</taxon>
        <taxon>Embryophyta</taxon>
        <taxon>Tracheophyta</taxon>
        <taxon>Spermatophyta</taxon>
        <taxon>Magnoliopsida</taxon>
        <taxon>eudicotyledons</taxon>
        <taxon>Gunneridae</taxon>
        <taxon>Pentapetalae</taxon>
        <taxon>rosids</taxon>
        <taxon>fabids</taxon>
        <taxon>Malpighiales</taxon>
        <taxon>Passifloraceae</taxon>
        <taxon>Turnera</taxon>
    </lineage>
</organism>
<sequence>MASFELELQPTDFTGELSGICLELARVAKCCLLGRMVSDKFFGLSYLKSTLQKLWNCGGTFDISNKGANLFFFQFEKEEDKLKVIIGAPWFCSNCHLVVKEWSAQLSWEQVDLGTSCIWIQVHDLPLELMNETNALSIGNSFGGLLASDLSLKNILNPASFIRLKVALWVDKPLPTGFQCNVNAQKTWIRFRYENLPECCWFCGRLGHSLNRCPFKGPNDKPPVLDIPEKGYGPWLRADTHEVPHEVPQPEILAPTVGTGKRRRVSPVQNRKKSKKPVGKQVWLEKIIPEGAAGNLAEKACSHGPATDVVTDVNLNTGQREGMESSENLEVGPIVDLAIGAQVAPLVTAPVINSNYVDDDYPEYEPPINYSSASKIARGIGILDLDVESPSGGYRDSPKLDPEEINEMGAGQPLTVNVLRDLKQKYNPCMVFLMETKQSKNYLEYLRNSLHFEHNFYVDRTGVSGGLAFWWKANLSISILDSCPNYIHILVNNPSCKWWLTFVYAPPDRHDRPGFWNDIKVLRPGTHPWELLGDFNSVFLESEKQGGNLSTLSQMRDFTDFMEEWELMDLGF</sequence>
<comment type="caution">
    <text evidence="3">The sequence shown here is derived from an EMBL/GenBank/DDBJ whole genome shotgun (WGS) entry which is preliminary data.</text>
</comment>
<dbReference type="InterPro" id="IPR040256">
    <property type="entry name" value="At4g02000-like"/>
</dbReference>
<dbReference type="EMBL" id="JAKUCV010003796">
    <property type="protein sequence ID" value="KAJ4837577.1"/>
    <property type="molecule type" value="Genomic_DNA"/>
</dbReference>
<dbReference type="PANTHER" id="PTHR31286">
    <property type="entry name" value="GLYCINE-RICH CELL WALL STRUCTURAL PROTEIN 1.8-LIKE"/>
    <property type="match status" value="1"/>
</dbReference>
<name>A0A9Q0FVV5_9ROSI</name>
<proteinExistence type="predicted"/>
<feature type="domain" description="CCHC-type" evidence="2">
    <location>
        <begin position="200"/>
        <end position="214"/>
    </location>
</feature>
<keyword evidence="1" id="KW-0863">Zinc-finger</keyword>
<dbReference type="Pfam" id="PF14111">
    <property type="entry name" value="DUF4283"/>
    <property type="match status" value="1"/>
</dbReference>
<reference evidence="3" key="1">
    <citation type="submission" date="2022-02" db="EMBL/GenBank/DDBJ databases">
        <authorList>
            <person name="Henning P.M."/>
            <person name="McCubbin A.G."/>
            <person name="Shore J.S."/>
        </authorList>
    </citation>
    <scope>NUCLEOTIDE SEQUENCE</scope>
    <source>
        <strain evidence="3">F60SS</strain>
        <tissue evidence="3">Leaves</tissue>
    </source>
</reference>
<dbReference type="InterPro" id="IPR025558">
    <property type="entry name" value="DUF4283"/>
</dbReference>
<dbReference type="Pfam" id="PF14392">
    <property type="entry name" value="zf-CCHC_4"/>
    <property type="match status" value="1"/>
</dbReference>
<evidence type="ECO:0000259" key="2">
    <source>
        <dbReference type="PROSITE" id="PS50158"/>
    </source>
</evidence>
<dbReference type="SUPFAM" id="SSF56219">
    <property type="entry name" value="DNase I-like"/>
    <property type="match status" value="1"/>
</dbReference>
<keyword evidence="4" id="KW-1185">Reference proteome</keyword>
<dbReference type="OrthoDB" id="1939300at2759"/>
<dbReference type="Gene3D" id="3.60.10.10">
    <property type="entry name" value="Endonuclease/exonuclease/phosphatase"/>
    <property type="match status" value="1"/>
</dbReference>